<feature type="transmembrane region" description="Helical" evidence="1">
    <location>
        <begin position="21"/>
        <end position="40"/>
    </location>
</feature>
<gene>
    <name evidence="2" type="ORF">CP970_40245</name>
</gene>
<organism evidence="2 3">
    <name type="scientific">Streptomyces kanamyceticus</name>
    <dbReference type="NCBI Taxonomy" id="1967"/>
    <lineage>
        <taxon>Bacteria</taxon>
        <taxon>Bacillati</taxon>
        <taxon>Actinomycetota</taxon>
        <taxon>Actinomycetes</taxon>
        <taxon>Kitasatosporales</taxon>
        <taxon>Streptomycetaceae</taxon>
        <taxon>Streptomyces</taxon>
    </lineage>
</organism>
<accession>A0A5J6GQD4</accession>
<dbReference type="EMBL" id="CP023699">
    <property type="protein sequence ID" value="QEU96341.1"/>
    <property type="molecule type" value="Genomic_DNA"/>
</dbReference>
<dbReference type="OrthoDB" id="4241395at2"/>
<proteinExistence type="predicted"/>
<dbReference type="Proteomes" id="UP000325529">
    <property type="component" value="Chromosome"/>
</dbReference>
<dbReference type="AlphaFoldDB" id="A0A5J6GQD4"/>
<name>A0A5J6GQD4_STRKN</name>
<reference evidence="2 3" key="1">
    <citation type="submission" date="2017-09" db="EMBL/GenBank/DDBJ databases">
        <authorList>
            <person name="Lee N."/>
            <person name="Cho B.-K."/>
        </authorList>
    </citation>
    <scope>NUCLEOTIDE SEQUENCE [LARGE SCALE GENOMIC DNA]</scope>
    <source>
        <strain evidence="2 3">ATCC 12853</strain>
    </source>
</reference>
<dbReference type="RefSeq" id="WP_055555332.1">
    <property type="nucleotide sequence ID" value="NZ_CP023699.1"/>
</dbReference>
<evidence type="ECO:0000256" key="1">
    <source>
        <dbReference type="SAM" id="Phobius"/>
    </source>
</evidence>
<keyword evidence="1" id="KW-0472">Membrane</keyword>
<feature type="transmembrane region" description="Helical" evidence="1">
    <location>
        <begin position="102"/>
        <end position="126"/>
    </location>
</feature>
<keyword evidence="1" id="KW-0812">Transmembrane</keyword>
<evidence type="ECO:0000313" key="3">
    <source>
        <dbReference type="Proteomes" id="UP000325529"/>
    </source>
</evidence>
<protein>
    <submittedName>
        <fullName evidence="2">Uncharacterized protein</fullName>
    </submittedName>
</protein>
<dbReference type="KEGG" id="ska:CP970_40245"/>
<keyword evidence="3" id="KW-1185">Reference proteome</keyword>
<keyword evidence="1" id="KW-1133">Transmembrane helix</keyword>
<evidence type="ECO:0000313" key="2">
    <source>
        <dbReference type="EMBL" id="QEU96341.1"/>
    </source>
</evidence>
<sequence length="132" mass="13565">MTLITLTSRTDTATWNRWQGRLLVGAGAVLLPWMAYLAATLPPEQAVAWIALDTLEAAALITAGRSLLRGDGRHRTAAAGAALCLLADATADLLTSAPGAEFAQAVAMAVAAELPLAALCGGLAMGRRGRAR</sequence>